<evidence type="ECO:0000256" key="12">
    <source>
        <dbReference type="SAM" id="MobiDB-lite"/>
    </source>
</evidence>
<evidence type="ECO:0000256" key="4">
    <source>
        <dbReference type="ARBA" id="ARBA00022448"/>
    </source>
</evidence>
<evidence type="ECO:0000256" key="7">
    <source>
        <dbReference type="ARBA" id="ARBA00023054"/>
    </source>
</evidence>
<dbReference type="Gene3D" id="2.30.29.30">
    <property type="entry name" value="Pleckstrin-homology domain (PH domain)/Phosphotyrosine-binding domain (PTB)"/>
    <property type="match status" value="1"/>
</dbReference>
<evidence type="ECO:0000256" key="5">
    <source>
        <dbReference type="ARBA" id="ARBA00022483"/>
    </source>
</evidence>
<keyword evidence="7" id="KW-0175">Coiled coil</keyword>
<reference evidence="15" key="1">
    <citation type="journal article" date="2014" name="BMC Genomics">
        <title>The genome sequence of the biocontrol fungus Metarhizium anisopliae and comparative genomics of Metarhizium species.</title>
        <authorList>
            <person name="Pattemore J.A."/>
            <person name="Hane J.K."/>
            <person name="Williams A.H."/>
            <person name="Wilson B.A."/>
            <person name="Stodart B.J."/>
            <person name="Ash G.J."/>
        </authorList>
    </citation>
    <scope>NUCLEOTIDE SEQUENCE [LARGE SCALE GENOMIC DNA]</scope>
    <source>
        <strain evidence="15">BRIP 53293</strain>
    </source>
</reference>
<keyword evidence="15" id="KW-1185">Reference proteome</keyword>
<keyword evidence="6" id="KW-0653">Protein transport</keyword>
<evidence type="ECO:0000256" key="11">
    <source>
        <dbReference type="ARBA" id="ARBA00071741"/>
    </source>
</evidence>
<gene>
    <name evidence="14" type="ORF">H634G_04423</name>
</gene>
<dbReference type="PANTHER" id="PTHR21426:SF12">
    <property type="entry name" value="EXOCYST COMPLEX COMPONENT 8"/>
    <property type="match status" value="1"/>
</dbReference>
<dbReference type="Pfam" id="PF08700">
    <property type="entry name" value="VPS51_Exo84_N"/>
    <property type="match status" value="1"/>
</dbReference>
<feature type="compositionally biased region" description="Polar residues" evidence="12">
    <location>
        <begin position="72"/>
        <end position="81"/>
    </location>
</feature>
<keyword evidence="8" id="KW-0968">Cytoplasmic vesicle</keyword>
<dbReference type="Gene3D" id="1.20.58.1220">
    <property type="entry name" value="Exo84p, C-terminal helical domain"/>
    <property type="match status" value="1"/>
</dbReference>
<proteinExistence type="inferred from homology"/>
<dbReference type="Pfam" id="PF16528">
    <property type="entry name" value="Exo84_C"/>
    <property type="match status" value="1"/>
</dbReference>
<dbReference type="OrthoDB" id="642193at2759"/>
<feature type="compositionally biased region" description="Polar residues" evidence="12">
    <location>
        <begin position="21"/>
        <end position="34"/>
    </location>
</feature>
<protein>
    <recommendedName>
        <fullName evidence="3">Exocyst complex component EXO84</fullName>
    </recommendedName>
    <alternativeName>
        <fullName evidence="11">Exocyst complex component exo84</fullName>
    </alternativeName>
</protein>
<dbReference type="EMBL" id="KE384729">
    <property type="protein sequence ID" value="KJK80184.1"/>
    <property type="molecule type" value="Genomic_DNA"/>
</dbReference>
<evidence type="ECO:0000259" key="13">
    <source>
        <dbReference type="Pfam" id="PF16528"/>
    </source>
</evidence>
<evidence type="ECO:0000256" key="9">
    <source>
        <dbReference type="ARBA" id="ARBA00057052"/>
    </source>
</evidence>
<dbReference type="Proteomes" id="UP000054544">
    <property type="component" value="Unassembled WGS sequence"/>
</dbReference>
<comment type="subcellular location">
    <subcellularLocation>
        <location evidence="1">Cytoplasmic vesicle</location>
        <location evidence="1">Secretory vesicle</location>
    </subcellularLocation>
</comment>
<evidence type="ECO:0000256" key="6">
    <source>
        <dbReference type="ARBA" id="ARBA00022927"/>
    </source>
</evidence>
<dbReference type="FunFam" id="2.30.29.30:FF:000264">
    <property type="entry name" value="Potential exocyst complex component Exo84"/>
    <property type="match status" value="1"/>
</dbReference>
<feature type="compositionally biased region" description="Pro residues" evidence="12">
    <location>
        <begin position="87"/>
        <end position="98"/>
    </location>
</feature>
<dbReference type="GO" id="GO:0006893">
    <property type="term" value="P:Golgi to plasma membrane transport"/>
    <property type="evidence" value="ECO:0007669"/>
    <property type="project" value="TreeGrafter"/>
</dbReference>
<feature type="region of interest" description="Disordered" evidence="12">
    <location>
        <begin position="1"/>
        <end position="114"/>
    </location>
</feature>
<dbReference type="InterPro" id="IPR011993">
    <property type="entry name" value="PH-like_dom_sf"/>
</dbReference>
<evidence type="ECO:0000256" key="10">
    <source>
        <dbReference type="ARBA" id="ARBA00065378"/>
    </source>
</evidence>
<keyword evidence="5" id="KW-0268">Exocytosis</keyword>
<dbReference type="Gene3D" id="1.20.58.1210">
    <property type="entry name" value="Exo84p, N-terminal helical domain"/>
    <property type="match status" value="1"/>
</dbReference>
<evidence type="ECO:0000256" key="8">
    <source>
        <dbReference type="ARBA" id="ARBA00023329"/>
    </source>
</evidence>
<evidence type="ECO:0000256" key="3">
    <source>
        <dbReference type="ARBA" id="ARBA00021269"/>
    </source>
</evidence>
<keyword evidence="4" id="KW-0813">Transport</keyword>
<evidence type="ECO:0000313" key="15">
    <source>
        <dbReference type="Proteomes" id="UP000054544"/>
    </source>
</evidence>
<dbReference type="InterPro" id="IPR032403">
    <property type="entry name" value="Exo84_C"/>
</dbReference>
<feature type="domain" description="Exocyst component Exo84 C-terminal" evidence="13">
    <location>
        <begin position="448"/>
        <end position="647"/>
    </location>
</feature>
<dbReference type="InterPro" id="IPR042560">
    <property type="entry name" value="Exo84_C_2"/>
</dbReference>
<dbReference type="GO" id="GO:0006887">
    <property type="term" value="P:exocytosis"/>
    <property type="evidence" value="ECO:0007669"/>
    <property type="project" value="UniProtKB-KW"/>
</dbReference>
<comment type="subunit">
    <text evidence="10">Component of the exocyst complex.</text>
</comment>
<dbReference type="GO" id="GO:0000145">
    <property type="term" value="C:exocyst"/>
    <property type="evidence" value="ECO:0007669"/>
    <property type="project" value="InterPro"/>
</dbReference>
<dbReference type="PANTHER" id="PTHR21426">
    <property type="entry name" value="EXOCYST COMPLEX COMPONENT 8"/>
    <property type="match status" value="1"/>
</dbReference>
<dbReference type="AlphaFoldDB" id="A0A0D9P1S4"/>
<dbReference type="InterPro" id="IPR033961">
    <property type="entry name" value="Exo84"/>
</dbReference>
<evidence type="ECO:0000313" key="14">
    <source>
        <dbReference type="EMBL" id="KJK80184.1"/>
    </source>
</evidence>
<dbReference type="InterPro" id="IPR016159">
    <property type="entry name" value="Cullin_repeat-like_dom_sf"/>
</dbReference>
<organism evidence="14 15">
    <name type="scientific">Metarhizium anisopliae BRIP 53293</name>
    <dbReference type="NCBI Taxonomy" id="1291518"/>
    <lineage>
        <taxon>Eukaryota</taxon>
        <taxon>Fungi</taxon>
        <taxon>Dikarya</taxon>
        <taxon>Ascomycota</taxon>
        <taxon>Pezizomycotina</taxon>
        <taxon>Sordariomycetes</taxon>
        <taxon>Hypocreomycetidae</taxon>
        <taxon>Hypocreales</taxon>
        <taxon>Clavicipitaceae</taxon>
        <taxon>Metarhizium</taxon>
    </lineage>
</organism>
<accession>A0A0D9P1S4</accession>
<evidence type="ECO:0000256" key="2">
    <source>
        <dbReference type="ARBA" id="ARBA00007210"/>
    </source>
</evidence>
<dbReference type="SUPFAM" id="SSF74788">
    <property type="entry name" value="Cullin repeat-like"/>
    <property type="match status" value="1"/>
</dbReference>
<evidence type="ECO:0000256" key="1">
    <source>
        <dbReference type="ARBA" id="ARBA00004398"/>
    </source>
</evidence>
<feature type="region of interest" description="Disordered" evidence="12">
    <location>
        <begin position="212"/>
        <end position="234"/>
    </location>
</feature>
<dbReference type="InterPro" id="IPR042561">
    <property type="entry name" value="Exo84_C_1"/>
</dbReference>
<dbReference type="STRING" id="1291518.A0A0D9P1S4"/>
<dbReference type="GO" id="GO:0015031">
    <property type="term" value="P:protein transport"/>
    <property type="evidence" value="ECO:0007669"/>
    <property type="project" value="UniProtKB-KW"/>
</dbReference>
<name>A0A0D9P1S4_METAN</name>
<dbReference type="GO" id="GO:0030133">
    <property type="term" value="C:transport vesicle"/>
    <property type="evidence" value="ECO:0007669"/>
    <property type="project" value="UniProtKB-SubCell"/>
</dbReference>
<comment type="similarity">
    <text evidence="2">Belongs to the EXO84 family.</text>
</comment>
<sequence length="676" mass="75263">MSEERSKISLRSGKKRRPSRPTISAPRQISSPMPQDSPLGGAPPLVPEAVPRPRLRPPPMAGGKTSDLVKQRYSTRFNNLPTDFDPSAPPLPAVPPIPQYDKREPQRPAPSRAGAAPVIDIKALRDPNLVPDQYVSAVLGDATDDQIRDFEAALRKLKGRAATDLQQNLMQNRTQFIKISKEAEKLKGEMRALRNLMAELKTNTTALRAASIKSDEPATIPGSGSTGLSKRDKRSSVADRSALWNSQMQALYKNVEGSQKFLPNAVGRHVVQNAGSWVELDNATYKSRRAMQIFLLNDHLLVASRKKRKVDAPADARGPMIKLVADRCWSLLDIEVVDMPGTAESSGGRNKLADAIMIRGGGQESFIYRTEKPEGDEKKALLLNVRKAVEELRKGLQSEMEANNKARETINYFASRDPGLLQKTELLETLSDIKDMLIEVDGKQQNLRWVEGQMDELDIDIALQKFEPAVARVEKLKSLARGLRSNLVAQDFINFKVEERCGRLAVLIIRELESTHKSQIKTKERVGWLTILGFDDRAREAYLNARTGLIRKRARQCIFQGDLHLYIWQLSFVYFTIIHNTVQTFQSCFPPPMMSACVKWAKEEVEAFNVILSRQLSSTERGGQVWTQCMDRAKEHAQKLSDVGLDFRNLVGHDVGPSAQTAAEVPGPSAVGLGLA</sequence>
<comment type="function">
    <text evidence="9">Involved in the secretory pathway as part of the exocyst complex which tethers secretory vesicles to the sites of exocytosis. Plays a role in both the assembly of the exocyst and the polarization of this complex to specific sites of the plasma membrane for exocytosis. Also involved in assembly of the spliceosome.</text>
</comment>
<dbReference type="Pfam" id="PF25345">
    <property type="entry name" value="PH_EXO84"/>
    <property type="match status" value="1"/>
</dbReference>